<keyword evidence="8 14" id="KW-0479">Metal-binding</keyword>
<feature type="domain" description="Radical SAM core" evidence="16">
    <location>
        <begin position="101"/>
        <end position="316"/>
    </location>
</feature>
<feature type="modified residue" description="N6-(pyridoxal phosphate)lysine" evidence="15">
    <location>
        <position position="330"/>
    </location>
</feature>
<dbReference type="SFLD" id="SFLDG01070">
    <property type="entry name" value="PLP-dependent"/>
    <property type="match status" value="1"/>
</dbReference>
<dbReference type="NCBIfam" id="TIGR00238">
    <property type="entry name" value="KamA family radical SAM protein"/>
    <property type="match status" value="1"/>
</dbReference>
<dbReference type="InterPro" id="IPR058240">
    <property type="entry name" value="rSAM_sf"/>
</dbReference>
<dbReference type="GO" id="GO:0046872">
    <property type="term" value="F:metal ion binding"/>
    <property type="evidence" value="ECO:0007669"/>
    <property type="project" value="UniProtKB-KW"/>
</dbReference>
<evidence type="ECO:0000256" key="15">
    <source>
        <dbReference type="PIRSR" id="PIRSR603739-50"/>
    </source>
</evidence>
<reference evidence="17 18" key="1">
    <citation type="submission" date="2019-02" db="EMBL/GenBank/DDBJ databases">
        <title>Deep-cultivation of Planctomycetes and their phenomic and genomic characterization uncovers novel biology.</title>
        <authorList>
            <person name="Wiegand S."/>
            <person name="Jogler M."/>
            <person name="Boedeker C."/>
            <person name="Pinto D."/>
            <person name="Vollmers J."/>
            <person name="Rivas-Marin E."/>
            <person name="Kohn T."/>
            <person name="Peeters S.H."/>
            <person name="Heuer A."/>
            <person name="Rast P."/>
            <person name="Oberbeckmann S."/>
            <person name="Bunk B."/>
            <person name="Jeske O."/>
            <person name="Meyerdierks A."/>
            <person name="Storesund J.E."/>
            <person name="Kallscheuer N."/>
            <person name="Luecker S."/>
            <person name="Lage O.M."/>
            <person name="Pohl T."/>
            <person name="Merkel B.J."/>
            <person name="Hornburger P."/>
            <person name="Mueller R.-W."/>
            <person name="Bruemmer F."/>
            <person name="Labrenz M."/>
            <person name="Spormann A.M."/>
            <person name="Op den Camp H."/>
            <person name="Overmann J."/>
            <person name="Amann R."/>
            <person name="Jetten M.S.M."/>
            <person name="Mascher T."/>
            <person name="Medema M.H."/>
            <person name="Devos D.P."/>
            <person name="Kaster A.-K."/>
            <person name="Ovreas L."/>
            <person name="Rohde M."/>
            <person name="Galperin M.Y."/>
            <person name="Jogler C."/>
        </authorList>
    </citation>
    <scope>NUCLEOTIDE SEQUENCE [LARGE SCALE GENOMIC DNA]</scope>
    <source>
        <strain evidence="17 18">Pan241w</strain>
    </source>
</reference>
<dbReference type="SFLD" id="SFLDF00314">
    <property type="entry name" value="L-lysine_2_3-aminomutase_(yjeK"/>
    <property type="match status" value="1"/>
</dbReference>
<dbReference type="SUPFAM" id="SSF102114">
    <property type="entry name" value="Radical SAM enzymes"/>
    <property type="match status" value="1"/>
</dbReference>
<evidence type="ECO:0000256" key="1">
    <source>
        <dbReference type="ARBA" id="ARBA00001352"/>
    </source>
</evidence>
<evidence type="ECO:0000256" key="6">
    <source>
        <dbReference type="ARBA" id="ARBA00022485"/>
    </source>
</evidence>
<organism evidence="17 18">
    <name type="scientific">Gimesia alba</name>
    <dbReference type="NCBI Taxonomy" id="2527973"/>
    <lineage>
        <taxon>Bacteria</taxon>
        <taxon>Pseudomonadati</taxon>
        <taxon>Planctomycetota</taxon>
        <taxon>Planctomycetia</taxon>
        <taxon>Planctomycetales</taxon>
        <taxon>Planctomycetaceae</taxon>
        <taxon>Gimesia</taxon>
    </lineage>
</organism>
<comment type="catalytic activity">
    <reaction evidence="1">
        <text>L-lysine = D-beta-lysine</text>
        <dbReference type="Rhea" id="RHEA:44148"/>
        <dbReference type="ChEBI" id="CHEBI:32551"/>
        <dbReference type="ChEBI" id="CHEBI:84138"/>
    </reaction>
</comment>
<keyword evidence="7" id="KW-0949">S-adenosyl-L-methionine</keyword>
<evidence type="ECO:0000256" key="2">
    <source>
        <dbReference type="ARBA" id="ARBA00001933"/>
    </source>
</evidence>
<keyword evidence="12 17" id="KW-0413">Isomerase</keyword>
<dbReference type="AlphaFoldDB" id="A0A517RGB8"/>
<dbReference type="OrthoDB" id="9768064at2"/>
<evidence type="ECO:0000256" key="7">
    <source>
        <dbReference type="ARBA" id="ARBA00022691"/>
    </source>
</evidence>
<evidence type="ECO:0000256" key="5">
    <source>
        <dbReference type="ARBA" id="ARBA00022363"/>
    </source>
</evidence>
<comment type="cofactor">
    <cofactor evidence="3">
        <name>[4Fe-4S] cluster</name>
        <dbReference type="ChEBI" id="CHEBI:49883"/>
    </cofactor>
</comment>
<feature type="binding site" evidence="14">
    <location>
        <position position="119"/>
    </location>
    <ligand>
        <name>[4Fe-4S] cluster</name>
        <dbReference type="ChEBI" id="CHEBI:49883"/>
        <note>4Fe-4S-S-AdoMet</note>
    </ligand>
</feature>
<keyword evidence="10" id="KW-0408">Iron</keyword>
<evidence type="ECO:0000256" key="4">
    <source>
        <dbReference type="ARBA" id="ARBA00008703"/>
    </source>
</evidence>
<evidence type="ECO:0000256" key="9">
    <source>
        <dbReference type="ARBA" id="ARBA00022898"/>
    </source>
</evidence>
<dbReference type="Gene3D" id="3.20.20.70">
    <property type="entry name" value="Aldolase class I"/>
    <property type="match status" value="1"/>
</dbReference>
<evidence type="ECO:0000259" key="16">
    <source>
        <dbReference type="PROSITE" id="PS51918"/>
    </source>
</evidence>
<evidence type="ECO:0000256" key="10">
    <source>
        <dbReference type="ARBA" id="ARBA00023004"/>
    </source>
</evidence>
<comment type="cofactor">
    <cofactor evidence="2 15">
        <name>pyridoxal 5'-phosphate</name>
        <dbReference type="ChEBI" id="CHEBI:597326"/>
    </cofactor>
</comment>
<keyword evidence="6 14" id="KW-0004">4Fe-4S</keyword>
<name>A0A517RGB8_9PLAN</name>
<proteinExistence type="inferred from homology"/>
<dbReference type="InterPro" id="IPR007197">
    <property type="entry name" value="rSAM"/>
</dbReference>
<evidence type="ECO:0000313" key="18">
    <source>
        <dbReference type="Proteomes" id="UP000317171"/>
    </source>
</evidence>
<dbReference type="NCBIfam" id="TIGR03821">
    <property type="entry name" value="EFP_modif_epmB"/>
    <property type="match status" value="1"/>
</dbReference>
<dbReference type="CDD" id="cd01335">
    <property type="entry name" value="Radical_SAM"/>
    <property type="match status" value="1"/>
</dbReference>
<dbReference type="InterPro" id="IPR003739">
    <property type="entry name" value="Lys_aminomutase/Glu_NH3_mut"/>
</dbReference>
<dbReference type="Pfam" id="PF04055">
    <property type="entry name" value="Radical_SAM"/>
    <property type="match status" value="1"/>
</dbReference>
<keyword evidence="11 14" id="KW-0411">Iron-sulfur</keyword>
<evidence type="ECO:0000256" key="8">
    <source>
        <dbReference type="ARBA" id="ARBA00022723"/>
    </source>
</evidence>
<gene>
    <name evidence="17" type="primary">epmB</name>
    <name evidence="17" type="ORF">Pan241w_30190</name>
</gene>
<feature type="binding site" evidence="14">
    <location>
        <position position="115"/>
    </location>
    <ligand>
        <name>[4Fe-4S] cluster</name>
        <dbReference type="ChEBI" id="CHEBI:49883"/>
        <note>4Fe-4S-S-AdoMet</note>
    </ligand>
</feature>
<evidence type="ECO:0000256" key="14">
    <source>
        <dbReference type="PIRSR" id="PIRSR004911-1"/>
    </source>
</evidence>
<evidence type="ECO:0000256" key="3">
    <source>
        <dbReference type="ARBA" id="ARBA00001966"/>
    </source>
</evidence>
<dbReference type="PIRSF" id="PIRSF004911">
    <property type="entry name" value="DUF160"/>
    <property type="match status" value="1"/>
</dbReference>
<dbReference type="PANTHER" id="PTHR30538">
    <property type="entry name" value="LYSINE 2,3-AMINOMUTASE-RELATED"/>
    <property type="match status" value="1"/>
</dbReference>
<evidence type="ECO:0000256" key="13">
    <source>
        <dbReference type="ARBA" id="ARBA00030756"/>
    </source>
</evidence>
<dbReference type="Proteomes" id="UP000317171">
    <property type="component" value="Chromosome"/>
</dbReference>
<dbReference type="RefSeq" id="WP_145216941.1">
    <property type="nucleotide sequence ID" value="NZ_CP036269.1"/>
</dbReference>
<evidence type="ECO:0000256" key="12">
    <source>
        <dbReference type="ARBA" id="ARBA00023235"/>
    </source>
</evidence>
<accession>A0A517RGB8</accession>
<dbReference type="InterPro" id="IPR013785">
    <property type="entry name" value="Aldolase_TIM"/>
</dbReference>
<comment type="similarity">
    <text evidence="4">Belongs to the radical SAM superfamily. KamA family.</text>
</comment>
<dbReference type="EMBL" id="CP036269">
    <property type="protein sequence ID" value="QDT42924.1"/>
    <property type="molecule type" value="Genomic_DNA"/>
</dbReference>
<dbReference type="GO" id="GO:0051539">
    <property type="term" value="F:4 iron, 4 sulfur cluster binding"/>
    <property type="evidence" value="ECO:0007669"/>
    <property type="project" value="UniProtKB-KW"/>
</dbReference>
<keyword evidence="18" id="KW-1185">Reference proteome</keyword>
<sequence length="335" mass="37640">MTSTLSESTWQKSLAQAIRDPRQLISQLRLPESLLPPALNTVQSFPLMVPLSYLNRIEPGNPEDPLLKQVLPVNYENQTVPGFSDDAVGDLKVRTTPGILHKYQGRALLMVSGACAINCRYCFRRHYPYRDEPRTLAEWEPVWDALSADTSIQEVILSGGDPLLLTDLRLQELCERISEIPHVKRLRIHSRMPVVLPDRIHSGLLELFQRLAEHGTLVWMVIHANHPNEIAEDVETALKQLVSAGIPVLNQSVLLKGINDSVDALVSLSERLINLGVTPYYLHQLDRVAGAAHFEVPEEQGRVIIHELRRRLPGYAVPQYVREIAGESHKVSLLG</sequence>
<feature type="binding site" evidence="14">
    <location>
        <position position="122"/>
    </location>
    <ligand>
        <name>[4Fe-4S] cluster</name>
        <dbReference type="ChEBI" id="CHEBI:49883"/>
        <note>4Fe-4S-S-AdoMet</note>
    </ligand>
</feature>
<evidence type="ECO:0000313" key="17">
    <source>
        <dbReference type="EMBL" id="QDT42924.1"/>
    </source>
</evidence>
<dbReference type="GO" id="GO:0016853">
    <property type="term" value="F:isomerase activity"/>
    <property type="evidence" value="ECO:0007669"/>
    <property type="project" value="UniProtKB-KW"/>
</dbReference>
<protein>
    <recommendedName>
        <fullName evidence="5">L-lysine 2,3-aminomutase</fullName>
    </recommendedName>
    <alternativeName>
        <fullName evidence="13">EF-P post-translational modification enzyme B</fullName>
    </alternativeName>
</protein>
<dbReference type="PANTHER" id="PTHR30538:SF1">
    <property type="entry name" value="L-LYSINE 2,3-AMINOMUTASE"/>
    <property type="match status" value="1"/>
</dbReference>
<dbReference type="PROSITE" id="PS51918">
    <property type="entry name" value="RADICAL_SAM"/>
    <property type="match status" value="1"/>
</dbReference>
<evidence type="ECO:0000256" key="11">
    <source>
        <dbReference type="ARBA" id="ARBA00023014"/>
    </source>
</evidence>
<dbReference type="KEGG" id="gaz:Pan241w_30190"/>
<keyword evidence="9 15" id="KW-0663">Pyridoxal phosphate</keyword>
<dbReference type="SFLD" id="SFLDS00029">
    <property type="entry name" value="Radical_SAM"/>
    <property type="match status" value="1"/>
</dbReference>
<dbReference type="InterPro" id="IPR022462">
    <property type="entry name" value="EpmB"/>
</dbReference>